<dbReference type="PROSITE" id="PS50011">
    <property type="entry name" value="PROTEIN_KINASE_DOM"/>
    <property type="match status" value="1"/>
</dbReference>
<dbReference type="Proteomes" id="UP000076727">
    <property type="component" value="Unassembled WGS sequence"/>
</dbReference>
<reference evidence="3 4" key="1">
    <citation type="journal article" date="2016" name="Mol. Biol. Evol.">
        <title>Comparative Genomics of Early-Diverging Mushroom-Forming Fungi Provides Insights into the Origins of Lignocellulose Decay Capabilities.</title>
        <authorList>
            <person name="Nagy L.G."/>
            <person name="Riley R."/>
            <person name="Tritt A."/>
            <person name="Adam C."/>
            <person name="Daum C."/>
            <person name="Floudas D."/>
            <person name="Sun H."/>
            <person name="Yadav J.S."/>
            <person name="Pangilinan J."/>
            <person name="Larsson K.H."/>
            <person name="Matsuura K."/>
            <person name="Barry K."/>
            <person name="Labutti K."/>
            <person name="Kuo R."/>
            <person name="Ohm R.A."/>
            <person name="Bhattacharya S.S."/>
            <person name="Shirouzu T."/>
            <person name="Yoshinaga Y."/>
            <person name="Martin F.M."/>
            <person name="Grigoriev I.V."/>
            <person name="Hibbett D.S."/>
        </authorList>
    </citation>
    <scope>NUCLEOTIDE SEQUENCE [LARGE SCALE GENOMIC DNA]</scope>
    <source>
        <strain evidence="3 4">L-15889</strain>
    </source>
</reference>
<dbReference type="GO" id="GO:0005524">
    <property type="term" value="F:ATP binding"/>
    <property type="evidence" value="ECO:0007669"/>
    <property type="project" value="InterPro"/>
</dbReference>
<gene>
    <name evidence="3" type="ORF">DAEQUDRAFT_520705</name>
</gene>
<dbReference type="InterPro" id="IPR040976">
    <property type="entry name" value="Pkinase_fungal"/>
</dbReference>
<feature type="compositionally biased region" description="Basic and acidic residues" evidence="1">
    <location>
        <begin position="244"/>
        <end position="254"/>
    </location>
</feature>
<dbReference type="OrthoDB" id="5584477at2759"/>
<protein>
    <recommendedName>
        <fullName evidence="2">Protein kinase domain-containing protein</fullName>
    </recommendedName>
</protein>
<name>A0A165MCJ6_9APHY</name>
<dbReference type="AlphaFoldDB" id="A0A165MCJ6"/>
<keyword evidence="4" id="KW-1185">Reference proteome</keyword>
<dbReference type="InterPro" id="IPR000719">
    <property type="entry name" value="Prot_kinase_dom"/>
</dbReference>
<dbReference type="EMBL" id="KV429104">
    <property type="protein sequence ID" value="KZT65503.1"/>
    <property type="molecule type" value="Genomic_DNA"/>
</dbReference>
<organism evidence="3 4">
    <name type="scientific">Daedalea quercina L-15889</name>
    <dbReference type="NCBI Taxonomy" id="1314783"/>
    <lineage>
        <taxon>Eukaryota</taxon>
        <taxon>Fungi</taxon>
        <taxon>Dikarya</taxon>
        <taxon>Basidiomycota</taxon>
        <taxon>Agaricomycotina</taxon>
        <taxon>Agaricomycetes</taxon>
        <taxon>Polyporales</taxon>
        <taxon>Fomitopsis</taxon>
    </lineage>
</organism>
<dbReference type="SUPFAM" id="SSF56112">
    <property type="entry name" value="Protein kinase-like (PK-like)"/>
    <property type="match status" value="1"/>
</dbReference>
<evidence type="ECO:0000259" key="2">
    <source>
        <dbReference type="PROSITE" id="PS50011"/>
    </source>
</evidence>
<evidence type="ECO:0000313" key="3">
    <source>
        <dbReference type="EMBL" id="KZT65503.1"/>
    </source>
</evidence>
<sequence>MYLDVLIGHYLLWKGNDKYRVEHTDISAANFGVDPLTLNVKIRDFDLARLVRVNEPNGPRSTERTGTTPFMAIELLKKGYWEGDIGRLYRHDLEGFVWVVAYYAWVYDDAGIEVDNSPVRTWFTADYEQCAKEKTYFLSELKDMYPDHRLQIANVWYYTLGLLRWLKRVRRQLEGEKDIEGEAEAEAEAEAQSLVNEGDQPATAAMSDPKSAFEKFWEDIERFRVKADAVKLTPDVVKSFMSRKADMAARRDGRSAVGNGESQAD</sequence>
<dbReference type="InterPro" id="IPR011009">
    <property type="entry name" value="Kinase-like_dom_sf"/>
</dbReference>
<feature type="region of interest" description="Disordered" evidence="1">
    <location>
        <begin position="244"/>
        <end position="265"/>
    </location>
</feature>
<evidence type="ECO:0000313" key="4">
    <source>
        <dbReference type="Proteomes" id="UP000076727"/>
    </source>
</evidence>
<evidence type="ECO:0000256" key="1">
    <source>
        <dbReference type="SAM" id="MobiDB-lite"/>
    </source>
</evidence>
<dbReference type="Pfam" id="PF17667">
    <property type="entry name" value="Pkinase_fungal"/>
    <property type="match status" value="1"/>
</dbReference>
<dbReference type="GO" id="GO:0004672">
    <property type="term" value="F:protein kinase activity"/>
    <property type="evidence" value="ECO:0007669"/>
    <property type="project" value="InterPro"/>
</dbReference>
<feature type="domain" description="Protein kinase" evidence="2">
    <location>
        <begin position="1"/>
        <end position="166"/>
    </location>
</feature>
<proteinExistence type="predicted"/>
<accession>A0A165MCJ6</accession>
<dbReference type="Gene3D" id="1.10.510.10">
    <property type="entry name" value="Transferase(Phosphotransferase) domain 1"/>
    <property type="match status" value="1"/>
</dbReference>